<dbReference type="AlphaFoldDB" id="A0A4U5PYN8"/>
<sequence>MRKKPSSPDTPKPLIPVLRLTTTSQELRKRRKAFVNGAHGFRSRNHPKEMALIVEFLKGRVLLFPGSEAFLSRSGNFLSRIATAALGEPTLEVDPDEVIDPALATGKAFMGAFLTASGHSRDLDEQWNHESQSRAEISCQSGTHMLPNALSFMSGLLTGGVHGVVGMVRRTKGIWGTDRDSLVVEDLQSHLLKELLYGKAVDAYLIAGDFNLIAVEYDLIAGIGLNLLIGM</sequence>
<organism evidence="1">
    <name type="scientific">Populus alba</name>
    <name type="common">White poplar</name>
    <dbReference type="NCBI Taxonomy" id="43335"/>
    <lineage>
        <taxon>Eukaryota</taxon>
        <taxon>Viridiplantae</taxon>
        <taxon>Streptophyta</taxon>
        <taxon>Embryophyta</taxon>
        <taxon>Tracheophyta</taxon>
        <taxon>Spermatophyta</taxon>
        <taxon>Magnoliopsida</taxon>
        <taxon>eudicotyledons</taxon>
        <taxon>Gunneridae</taxon>
        <taxon>Pentapetalae</taxon>
        <taxon>rosids</taxon>
        <taxon>fabids</taxon>
        <taxon>Malpighiales</taxon>
        <taxon>Salicaceae</taxon>
        <taxon>Saliceae</taxon>
        <taxon>Populus</taxon>
    </lineage>
</organism>
<accession>A0A4U5PYN8</accession>
<dbReference type="EMBL" id="RCHU01000534">
    <property type="protein sequence ID" value="TKS02700.1"/>
    <property type="molecule type" value="Genomic_DNA"/>
</dbReference>
<comment type="caution">
    <text evidence="1">The sequence shown here is derived from an EMBL/GenBank/DDBJ whole genome shotgun (WGS) entry which is preliminary data.</text>
</comment>
<keyword evidence="1" id="KW-0496">Mitochondrion</keyword>
<reference evidence="1" key="1">
    <citation type="submission" date="2018-10" db="EMBL/GenBank/DDBJ databases">
        <title>Population genomic analysis revealed the cold adaptation of white poplar.</title>
        <authorList>
            <person name="Liu Y.-J."/>
        </authorList>
    </citation>
    <scope>NUCLEOTIDE SEQUENCE [LARGE SCALE GENOMIC DNA]</scope>
    <source>
        <strain evidence="1">PAL-ZL1</strain>
    </source>
</reference>
<gene>
    <name evidence="1" type="ORF">D5086_0000161010</name>
</gene>
<proteinExistence type="predicted"/>
<name>A0A4U5PYN8_POPAL</name>
<geneLocation type="mitochondrion" evidence="1"/>
<evidence type="ECO:0000313" key="1">
    <source>
        <dbReference type="EMBL" id="TKS02700.1"/>
    </source>
</evidence>
<protein>
    <submittedName>
        <fullName evidence="1">Uncharacterized protein</fullName>
    </submittedName>
</protein>